<dbReference type="PANTHER" id="PTHR42188:SF1">
    <property type="entry name" value="23S RRNA-SPECIFIC ENDONUCLEASE VAPC20"/>
    <property type="match status" value="1"/>
</dbReference>
<dbReference type="EMBL" id="CP054142">
    <property type="protein sequence ID" value="QTQ13295.1"/>
    <property type="molecule type" value="Genomic_DNA"/>
</dbReference>
<accession>A0A975F295</accession>
<dbReference type="PANTHER" id="PTHR42188">
    <property type="entry name" value="23S RRNA-SPECIFIC ENDONUCLEASE VAPC20"/>
    <property type="match status" value="1"/>
</dbReference>
<evidence type="ECO:0000313" key="2">
    <source>
        <dbReference type="EMBL" id="QTQ13295.1"/>
    </source>
</evidence>
<reference evidence="2 3" key="1">
    <citation type="journal article" date="2021" name="Microbiol. Resour. Announc.">
        <title>Complete Genome Sequences of Three Human Oral Treponema parvum Isolates.</title>
        <authorList>
            <person name="Zeng H."/>
            <person name="Watt R.M."/>
        </authorList>
    </citation>
    <scope>NUCLEOTIDE SEQUENCE [LARGE SCALE GENOMIC DNA]</scope>
    <source>
        <strain evidence="2 3">ATCC 700770</strain>
    </source>
</reference>
<keyword evidence="3" id="KW-1185">Reference proteome</keyword>
<dbReference type="InterPro" id="IPR039018">
    <property type="entry name" value="VapC20-like"/>
</dbReference>
<feature type="domain" description="PIN" evidence="1">
    <location>
        <begin position="5"/>
        <end position="122"/>
    </location>
</feature>
<dbReference type="Proteomes" id="UP000671908">
    <property type="component" value="Chromosome"/>
</dbReference>
<dbReference type="SUPFAM" id="SSF88723">
    <property type="entry name" value="PIN domain-like"/>
    <property type="match status" value="1"/>
</dbReference>
<organism evidence="2 3">
    <name type="scientific">Treponema parvum</name>
    <dbReference type="NCBI Taxonomy" id="138851"/>
    <lineage>
        <taxon>Bacteria</taxon>
        <taxon>Pseudomonadati</taxon>
        <taxon>Spirochaetota</taxon>
        <taxon>Spirochaetia</taxon>
        <taxon>Spirochaetales</taxon>
        <taxon>Treponemataceae</taxon>
        <taxon>Treponema</taxon>
    </lineage>
</organism>
<sequence>MLNTVLIDTGPLIALFDRDDKYHKSILEFIKKTSYRFISTTAVLTEAMYMLDFNVAVQISFLEWIMKEGVIIHEIKQSNIKRIIDLTRKYDDKPMDFADATLVIAAEEREIRQIISIDSDFDIYRLYNKAKIENIFTYRCQHPLQPDICFCTKVAHTVSTALFCQHKILQDCDKTYKRQHCKRNDGTFLQCLFLPPFW</sequence>
<dbReference type="AlphaFoldDB" id="A0A975F295"/>
<dbReference type="Pfam" id="PF01850">
    <property type="entry name" value="PIN"/>
    <property type="match status" value="1"/>
</dbReference>
<dbReference type="Gene3D" id="3.40.50.1010">
    <property type="entry name" value="5'-nuclease"/>
    <property type="match status" value="1"/>
</dbReference>
<evidence type="ECO:0000313" key="3">
    <source>
        <dbReference type="Proteomes" id="UP000671908"/>
    </source>
</evidence>
<evidence type="ECO:0000259" key="1">
    <source>
        <dbReference type="Pfam" id="PF01850"/>
    </source>
</evidence>
<dbReference type="KEGG" id="tpav:HRQ91_01835"/>
<dbReference type="GO" id="GO:0004521">
    <property type="term" value="F:RNA endonuclease activity"/>
    <property type="evidence" value="ECO:0007669"/>
    <property type="project" value="InterPro"/>
</dbReference>
<name>A0A975F295_9SPIR</name>
<dbReference type="RefSeq" id="WP_210119993.1">
    <property type="nucleotide sequence ID" value="NZ_CP054142.1"/>
</dbReference>
<dbReference type="GO" id="GO:0016075">
    <property type="term" value="P:rRNA catabolic process"/>
    <property type="evidence" value="ECO:0007669"/>
    <property type="project" value="TreeGrafter"/>
</dbReference>
<dbReference type="InterPro" id="IPR029060">
    <property type="entry name" value="PIN-like_dom_sf"/>
</dbReference>
<dbReference type="InterPro" id="IPR002716">
    <property type="entry name" value="PIN_dom"/>
</dbReference>
<protein>
    <submittedName>
        <fullName evidence="2">Type II toxin-antitoxin system VapC family toxin</fullName>
    </submittedName>
</protein>
<proteinExistence type="predicted"/>
<gene>
    <name evidence="2" type="ORF">HRQ91_01835</name>
</gene>